<dbReference type="AlphaFoldDB" id="A0A8H6YII3"/>
<evidence type="ECO:0000313" key="1">
    <source>
        <dbReference type="EMBL" id="KAF7358864.1"/>
    </source>
</evidence>
<dbReference type="InterPro" id="IPR032675">
    <property type="entry name" value="LRR_dom_sf"/>
</dbReference>
<accession>A0A8H6YII3</accession>
<comment type="caution">
    <text evidence="1">The sequence shown here is derived from an EMBL/GenBank/DDBJ whole genome shotgun (WGS) entry which is preliminary data.</text>
</comment>
<evidence type="ECO:0000313" key="2">
    <source>
        <dbReference type="Proteomes" id="UP000623467"/>
    </source>
</evidence>
<name>A0A8H6YII3_9AGAR</name>
<sequence length="562" mass="62499">MLQPKLWIRAASLSARLGSFRGVSPPSLTTNLRSLIRAAQGVSVVVTGDTLARRYICRMSFTETIALALLDWQSSSFRPPLPKRSMPSHRFLSLRGRSDIDRLPNELLSTIFMFAIEQHCHDEPTPFTTSPTTISHICHRWRQVALETGNLWTNIVLTFPTSNEQLTRTFTWLSRSKNYSLDILLDFRDPEWDWEDEDTHGFRWADMEAVLRLLLPTAARWRTVELLTDTWAPMFAFLLHTRSVGASMNRLETLHLARCNAYFARKGQLFEPTALGHHLPLFGGAGAITPRLREVTLTGVHIDWSAPPLANLTKLELKYQAVDVMPTIAHFTQILAASPNLEVLSIVGRGPQFISEESTKADERGRIILERVTKFTFGFVDVSYAVELLSMFDLPALCELSLEDVSASLQHQPPDDASALLEWLASLVDAVGDSLSPLPSSDAADLASASASQLPLGQLKTLILLSIFAPRATFARLYETCPELRVLRLCDSSDSALKALGTEGSETLGAGGAEGNLPHLKSLFVRGIHKELFTQAVSMRETTLEDSQFEESAITEYAEHDT</sequence>
<dbReference type="Gene3D" id="1.20.1280.50">
    <property type="match status" value="1"/>
</dbReference>
<dbReference type="Proteomes" id="UP000623467">
    <property type="component" value="Unassembled WGS sequence"/>
</dbReference>
<reference evidence="1" key="1">
    <citation type="submission" date="2020-05" db="EMBL/GenBank/DDBJ databases">
        <title>Mycena genomes resolve the evolution of fungal bioluminescence.</title>
        <authorList>
            <person name="Tsai I.J."/>
        </authorList>
    </citation>
    <scope>NUCLEOTIDE SEQUENCE</scope>
    <source>
        <strain evidence="1">160909Yilan</strain>
    </source>
</reference>
<keyword evidence="2" id="KW-1185">Reference proteome</keyword>
<dbReference type="EMBL" id="JACAZH010000009">
    <property type="protein sequence ID" value="KAF7358864.1"/>
    <property type="molecule type" value="Genomic_DNA"/>
</dbReference>
<dbReference type="Gene3D" id="3.80.10.10">
    <property type="entry name" value="Ribonuclease Inhibitor"/>
    <property type="match status" value="1"/>
</dbReference>
<dbReference type="SUPFAM" id="SSF52047">
    <property type="entry name" value="RNI-like"/>
    <property type="match status" value="1"/>
</dbReference>
<proteinExistence type="predicted"/>
<dbReference type="OrthoDB" id="3252356at2759"/>
<protein>
    <submittedName>
        <fullName evidence="1">F-box domain-containing protein</fullName>
    </submittedName>
</protein>
<organism evidence="1 2">
    <name type="scientific">Mycena sanguinolenta</name>
    <dbReference type="NCBI Taxonomy" id="230812"/>
    <lineage>
        <taxon>Eukaryota</taxon>
        <taxon>Fungi</taxon>
        <taxon>Dikarya</taxon>
        <taxon>Basidiomycota</taxon>
        <taxon>Agaricomycotina</taxon>
        <taxon>Agaricomycetes</taxon>
        <taxon>Agaricomycetidae</taxon>
        <taxon>Agaricales</taxon>
        <taxon>Marasmiineae</taxon>
        <taxon>Mycenaceae</taxon>
        <taxon>Mycena</taxon>
    </lineage>
</organism>
<gene>
    <name evidence="1" type="ORF">MSAN_01226500</name>
</gene>